<gene>
    <name evidence="1" type="ORF">METEAL_06400</name>
</gene>
<keyword evidence="2" id="KW-1185">Reference proteome</keyword>
<dbReference type="EMBL" id="AP027080">
    <property type="protein sequence ID" value="BDU71466.1"/>
    <property type="molecule type" value="Genomic_DNA"/>
</dbReference>
<evidence type="ECO:0008006" key="3">
    <source>
        <dbReference type="Google" id="ProtNLM"/>
    </source>
</evidence>
<reference evidence="2" key="1">
    <citation type="journal article" date="2023" name="Int. J. Syst. Evol. Microbiol.">
        <title>Mesoterricola silvestris gen. nov., sp. nov., Mesoterricola sediminis sp. nov., Geothrix oryzae sp. nov., Geothrix edaphica sp. nov., Geothrix rubra sp. nov., and Geothrix limicola sp. nov., six novel members of Acidobacteriota isolated from soils.</title>
        <authorList>
            <person name="Itoh H."/>
            <person name="Sugisawa Y."/>
            <person name="Mise K."/>
            <person name="Xu Z."/>
            <person name="Kuniyasu M."/>
            <person name="Ushijima N."/>
            <person name="Kawano K."/>
            <person name="Kobayashi E."/>
            <person name="Shiratori Y."/>
            <person name="Masuda Y."/>
            <person name="Senoo K."/>
        </authorList>
    </citation>
    <scope>NUCLEOTIDE SEQUENCE [LARGE SCALE GENOMIC DNA]</scope>
    <source>
        <strain evidence="2">W79</strain>
    </source>
</reference>
<organism evidence="1 2">
    <name type="scientific">Mesoterricola silvestris</name>
    <dbReference type="NCBI Taxonomy" id="2927979"/>
    <lineage>
        <taxon>Bacteria</taxon>
        <taxon>Pseudomonadati</taxon>
        <taxon>Acidobacteriota</taxon>
        <taxon>Holophagae</taxon>
        <taxon>Holophagales</taxon>
        <taxon>Holophagaceae</taxon>
        <taxon>Mesoterricola</taxon>
    </lineage>
</organism>
<dbReference type="InterPro" id="IPR008886">
    <property type="entry name" value="UPF0227/Esterase_YqiA"/>
</dbReference>
<dbReference type="RefSeq" id="WP_316414356.1">
    <property type="nucleotide sequence ID" value="NZ_AP027080.1"/>
</dbReference>
<dbReference type="Proteomes" id="UP001238179">
    <property type="component" value="Chromosome"/>
</dbReference>
<dbReference type="AlphaFoldDB" id="A0AA48K7S8"/>
<evidence type="ECO:0000313" key="2">
    <source>
        <dbReference type="Proteomes" id="UP001238179"/>
    </source>
</evidence>
<dbReference type="Gene3D" id="3.40.50.1820">
    <property type="entry name" value="alpha/beta hydrolase"/>
    <property type="match status" value="1"/>
</dbReference>
<dbReference type="InterPro" id="IPR029058">
    <property type="entry name" value="AB_hydrolase_fold"/>
</dbReference>
<sequence length="210" mass="22403">MPSLVYLHGFASGPGGSKGEHCRRWAGARSLDYHAPDLNLPTFEALTVTAQVEAVEALLGALPEPPVVVGSSLGGLVAAAVAQRGAALAGLILLAPAFGFAARRLEGPRWAGYRRRGTMPIFHHARNAWTRLGPALLADLPAWADEDRWTLEVPLAILHGTRDEAVPLDSSRAFASRHPGSVLVEVDDDHALLAEPTLRILDQLLRSALP</sequence>
<dbReference type="SUPFAM" id="SSF53474">
    <property type="entry name" value="alpha/beta-Hydrolases"/>
    <property type="match status" value="1"/>
</dbReference>
<dbReference type="Pfam" id="PF05728">
    <property type="entry name" value="UPF0227"/>
    <property type="match status" value="1"/>
</dbReference>
<dbReference type="KEGG" id="msil:METEAL_06400"/>
<proteinExistence type="predicted"/>
<accession>A0AA48K7S8</accession>
<evidence type="ECO:0000313" key="1">
    <source>
        <dbReference type="EMBL" id="BDU71466.1"/>
    </source>
</evidence>
<protein>
    <recommendedName>
        <fullName evidence="3">Esterase</fullName>
    </recommendedName>
</protein>
<name>A0AA48K7S8_9BACT</name>